<evidence type="ECO:0000313" key="1">
    <source>
        <dbReference type="EMBL" id="KAI5656722.1"/>
    </source>
</evidence>
<sequence>MTRARMKKLKASNGEEDNGMVASRIIQGNNLMVKLAKYGREGILSLTIALPLPSPVGFCQAMLGNLISTTNELNLKILNRGSSREGGDAWEGVESKLQSKVDLH</sequence>
<name>A0ACC0A8D2_CATRO</name>
<reference evidence="2" key="1">
    <citation type="journal article" date="2023" name="Nat. Plants">
        <title>Single-cell RNA sequencing provides a high-resolution roadmap for understanding the multicellular compartmentation of specialized metabolism.</title>
        <authorList>
            <person name="Sun S."/>
            <person name="Shen X."/>
            <person name="Li Y."/>
            <person name="Li Y."/>
            <person name="Wang S."/>
            <person name="Li R."/>
            <person name="Zhang H."/>
            <person name="Shen G."/>
            <person name="Guo B."/>
            <person name="Wei J."/>
            <person name="Xu J."/>
            <person name="St-Pierre B."/>
            <person name="Chen S."/>
            <person name="Sun C."/>
        </authorList>
    </citation>
    <scope>NUCLEOTIDE SEQUENCE [LARGE SCALE GENOMIC DNA]</scope>
</reference>
<proteinExistence type="predicted"/>
<protein>
    <submittedName>
        <fullName evidence="1">Uncharacterized protein</fullName>
    </submittedName>
</protein>
<keyword evidence="2" id="KW-1185">Reference proteome</keyword>
<accession>A0ACC0A8D2</accession>
<comment type="caution">
    <text evidence="1">The sequence shown here is derived from an EMBL/GenBank/DDBJ whole genome shotgun (WGS) entry which is preliminary data.</text>
</comment>
<gene>
    <name evidence="1" type="ORF">M9H77_25515</name>
</gene>
<dbReference type="Proteomes" id="UP001060085">
    <property type="component" value="Linkage Group LG06"/>
</dbReference>
<dbReference type="EMBL" id="CM044706">
    <property type="protein sequence ID" value="KAI5656722.1"/>
    <property type="molecule type" value="Genomic_DNA"/>
</dbReference>
<evidence type="ECO:0000313" key="2">
    <source>
        <dbReference type="Proteomes" id="UP001060085"/>
    </source>
</evidence>
<organism evidence="1 2">
    <name type="scientific">Catharanthus roseus</name>
    <name type="common">Madagascar periwinkle</name>
    <name type="synonym">Vinca rosea</name>
    <dbReference type="NCBI Taxonomy" id="4058"/>
    <lineage>
        <taxon>Eukaryota</taxon>
        <taxon>Viridiplantae</taxon>
        <taxon>Streptophyta</taxon>
        <taxon>Embryophyta</taxon>
        <taxon>Tracheophyta</taxon>
        <taxon>Spermatophyta</taxon>
        <taxon>Magnoliopsida</taxon>
        <taxon>eudicotyledons</taxon>
        <taxon>Gunneridae</taxon>
        <taxon>Pentapetalae</taxon>
        <taxon>asterids</taxon>
        <taxon>lamiids</taxon>
        <taxon>Gentianales</taxon>
        <taxon>Apocynaceae</taxon>
        <taxon>Rauvolfioideae</taxon>
        <taxon>Vinceae</taxon>
        <taxon>Catharanthinae</taxon>
        <taxon>Catharanthus</taxon>
    </lineage>
</organism>